<dbReference type="InterPro" id="IPR025110">
    <property type="entry name" value="AMP-bd_C"/>
</dbReference>
<dbReference type="InterPro" id="IPR020845">
    <property type="entry name" value="AMP-binding_CS"/>
</dbReference>
<organism evidence="7 8">
    <name type="scientific">Pyxidicoccus fallax</name>
    <dbReference type="NCBI Taxonomy" id="394095"/>
    <lineage>
        <taxon>Bacteria</taxon>
        <taxon>Pseudomonadati</taxon>
        <taxon>Myxococcota</taxon>
        <taxon>Myxococcia</taxon>
        <taxon>Myxococcales</taxon>
        <taxon>Cystobacterineae</taxon>
        <taxon>Myxococcaceae</taxon>
        <taxon>Pyxidicoccus</taxon>
    </lineage>
</organism>
<reference evidence="7 8" key="1">
    <citation type="submission" date="2020-04" db="EMBL/GenBank/DDBJ databases">
        <title>Draft genome of Pyxidicoccus fallax type strain.</title>
        <authorList>
            <person name="Whitworth D.E."/>
        </authorList>
    </citation>
    <scope>NUCLEOTIDE SEQUENCE [LARGE SCALE GENOMIC DNA]</scope>
    <source>
        <strain evidence="7 8">DSM 14698</strain>
    </source>
</reference>
<dbReference type="FunFam" id="3.30.559.10:FF:000012">
    <property type="entry name" value="Non-ribosomal peptide synthetase"/>
    <property type="match status" value="1"/>
</dbReference>
<proteinExistence type="inferred from homology"/>
<dbReference type="SUPFAM" id="SSF52777">
    <property type="entry name" value="CoA-dependent acyltransferases"/>
    <property type="match status" value="4"/>
</dbReference>
<dbReference type="GO" id="GO:0044550">
    <property type="term" value="P:secondary metabolite biosynthetic process"/>
    <property type="evidence" value="ECO:0007669"/>
    <property type="project" value="UniProtKB-ARBA"/>
</dbReference>
<comment type="caution">
    <text evidence="7">The sequence shown here is derived from an EMBL/GenBank/DDBJ whole genome shotgun (WGS) entry which is preliminary data.</text>
</comment>
<dbReference type="GO" id="GO:0031177">
    <property type="term" value="F:phosphopantetheine binding"/>
    <property type="evidence" value="ECO:0007669"/>
    <property type="project" value="InterPro"/>
</dbReference>
<dbReference type="Gene3D" id="2.30.38.10">
    <property type="entry name" value="Luciferase, Domain 3"/>
    <property type="match status" value="1"/>
</dbReference>
<dbReference type="InterPro" id="IPR010071">
    <property type="entry name" value="AA_adenyl_dom"/>
</dbReference>
<name>A0A848LLV5_9BACT</name>
<dbReference type="GO" id="GO:0003824">
    <property type="term" value="F:catalytic activity"/>
    <property type="evidence" value="ECO:0007669"/>
    <property type="project" value="InterPro"/>
</dbReference>
<feature type="domain" description="Carrier" evidence="6">
    <location>
        <begin position="1021"/>
        <end position="1096"/>
    </location>
</feature>
<evidence type="ECO:0000256" key="3">
    <source>
        <dbReference type="ARBA" id="ARBA00022450"/>
    </source>
</evidence>
<evidence type="ECO:0000256" key="1">
    <source>
        <dbReference type="ARBA" id="ARBA00001957"/>
    </source>
</evidence>
<dbReference type="Gene3D" id="3.30.300.30">
    <property type="match status" value="1"/>
</dbReference>
<dbReference type="PANTHER" id="PTHR45527">
    <property type="entry name" value="NONRIBOSOMAL PEPTIDE SYNTHETASE"/>
    <property type="match status" value="1"/>
</dbReference>
<dbReference type="SUPFAM" id="SSF47336">
    <property type="entry name" value="ACP-like"/>
    <property type="match status" value="1"/>
</dbReference>
<keyword evidence="3" id="KW-0596">Phosphopantetheine</keyword>
<dbReference type="FunFam" id="1.10.1200.10:FF:000005">
    <property type="entry name" value="Nonribosomal peptide synthetase 1"/>
    <property type="match status" value="1"/>
</dbReference>
<dbReference type="NCBIfam" id="TIGR01733">
    <property type="entry name" value="AA-adenyl-dom"/>
    <property type="match status" value="1"/>
</dbReference>
<keyword evidence="8" id="KW-1185">Reference proteome</keyword>
<dbReference type="CDD" id="cd05930">
    <property type="entry name" value="A_NRPS"/>
    <property type="match status" value="1"/>
</dbReference>
<dbReference type="Gene3D" id="3.40.50.980">
    <property type="match status" value="2"/>
</dbReference>
<dbReference type="RefSeq" id="WP_169347944.1">
    <property type="nucleotide sequence ID" value="NZ_JABBJJ010000149.1"/>
</dbReference>
<dbReference type="Pfam" id="PF00668">
    <property type="entry name" value="Condensation"/>
    <property type="match status" value="2"/>
</dbReference>
<dbReference type="InterPro" id="IPR023213">
    <property type="entry name" value="CAT-like_dom_sf"/>
</dbReference>
<dbReference type="GO" id="GO:0005829">
    <property type="term" value="C:cytosol"/>
    <property type="evidence" value="ECO:0007669"/>
    <property type="project" value="TreeGrafter"/>
</dbReference>
<dbReference type="FunFam" id="2.30.38.10:FF:000001">
    <property type="entry name" value="Non-ribosomal peptide synthetase PvdI"/>
    <property type="match status" value="1"/>
</dbReference>
<dbReference type="FunFam" id="3.40.50.980:FF:000001">
    <property type="entry name" value="Non-ribosomal peptide synthetase"/>
    <property type="match status" value="1"/>
</dbReference>
<dbReference type="CDD" id="cd19531">
    <property type="entry name" value="LCL_NRPS-like"/>
    <property type="match status" value="2"/>
</dbReference>
<evidence type="ECO:0000256" key="4">
    <source>
        <dbReference type="ARBA" id="ARBA00022553"/>
    </source>
</evidence>
<dbReference type="InterPro" id="IPR045851">
    <property type="entry name" value="AMP-bd_C_sf"/>
</dbReference>
<dbReference type="InterPro" id="IPR009081">
    <property type="entry name" value="PP-bd_ACP"/>
</dbReference>
<feature type="region of interest" description="Disordered" evidence="5">
    <location>
        <begin position="25"/>
        <end position="46"/>
    </location>
</feature>
<dbReference type="Gene3D" id="3.30.559.30">
    <property type="entry name" value="Nonribosomal peptide synthetase, condensation domain"/>
    <property type="match status" value="2"/>
</dbReference>
<dbReference type="PANTHER" id="PTHR45527:SF1">
    <property type="entry name" value="FATTY ACID SYNTHASE"/>
    <property type="match status" value="1"/>
</dbReference>
<dbReference type="InterPro" id="IPR029058">
    <property type="entry name" value="AB_hydrolase_fold"/>
</dbReference>
<dbReference type="PROSITE" id="PS00455">
    <property type="entry name" value="AMP_BINDING"/>
    <property type="match status" value="1"/>
</dbReference>
<dbReference type="Pfam" id="PF00550">
    <property type="entry name" value="PP-binding"/>
    <property type="match status" value="1"/>
</dbReference>
<dbReference type="Pfam" id="PF13193">
    <property type="entry name" value="AMP-binding_C"/>
    <property type="match status" value="1"/>
</dbReference>
<evidence type="ECO:0000256" key="5">
    <source>
        <dbReference type="SAM" id="MobiDB-lite"/>
    </source>
</evidence>
<dbReference type="SUPFAM" id="SSF56801">
    <property type="entry name" value="Acetyl-CoA synthetase-like"/>
    <property type="match status" value="1"/>
</dbReference>
<comment type="cofactor">
    <cofactor evidence="1">
        <name>pantetheine 4'-phosphate</name>
        <dbReference type="ChEBI" id="CHEBI:47942"/>
    </cofactor>
</comment>
<dbReference type="InterPro" id="IPR001242">
    <property type="entry name" value="Condensation_dom"/>
</dbReference>
<sequence length="1584" mass="174762">MSDISKQLSKLSPKQRELFEALLRQRQKQQEAAAPPALRKRSGEGPLPASFAQQRLWLLHQIEGGSASAYNIAVAVRLNGALVKSALERALKDLVHRHEALRTRFRTGEDGLPLQDIQPDGEHPLTVVDLSGMPEAPREAEARRLATEEGQRPFDLESGPLFRTTLLRLATDRHVLLLSMHHSISDGWSTAVLAQEMAVLYTAYASGRTPMLPPLAVQYSDYSLWQREWLRGPALQTQLDYWRRQLAEVPALLELPTDRPRPSAQTFRGAAVRVEVGAKLSEAAVALGQRHGATPFMVLLATWQLLLSRYSGQQDVCVGSPIAGRTRPELESLIGFFVNTLVLRSQVSPELSFRELLAQVKATTLAAYEQQDVPFERLVEELRPKRSLSYSPLFQVMFVLQNTPGTEQKLPGLDVEVLRPDVKTTQFDLTLALAESPGGFSGILTYNTDLFDAATAERMVGHYLTLLSEAVRAPDTQVRALSLLSPEESLRMLETGRGPAVATPEDWRQCLHRRFAAQAARTPDATALVCGEQRLSYAELDARANRLAWYLRGQGVGPEVRVGVCAERSPELVVALLGILKAGGAYVPLDPGYPADRLAFMLEDAGLALVLTQRPLVERLGLPGERVLCLDSEAARFESQPREAAPDSGVRPEHLAYVIYTSGSTGRPKGVTVTHANLAHSTFARVAAYPEPMERYLMLSSFAFDSSVAGIFWALSQGGTLVLPVEGAQQEPRHVARTVARERATHLLCSPGLYQFLLAEHAESRALESLKVAIVAGEACPRELVRQHHALLPAALYNEYGPTEASVWCTMHRCSADDARPLVPIGRPIPNTAVYLLDASLQPVPAGVPGELFVGGAGVTRGYLNRPELTAERFLADPFSPVPDARMYRTGDRVRLLSDGSLEFLGRVDQQVKVRGFRIEPGEIESVLRQHPAVRDAVVVARQYIGGDTRLVAYVVPKEGHTLETESLRGHVQQHLPAFMVPSAFVPLSAMPLTPNGKVDRKALPAPDASASGATAASYKAPRTPVEQRLAALWREVLGVERVGVANSFFELGGHSLLAVQVMSRIRATFGVDLPLRTLFEHRNVEALARVLEQLGEGALAGASRSVDTREEAPARSIPQHPTAVGRATGPVSIAQRRWLSYAVSNPSRPKSAGNIPLCVHIKGRLDVEALERALNTLVERHEILRTHYARSDDGFAFQVSPLAPVRLEQLDFVGLPREQCEEVVRHRVYQDAHMPFDLMAPPMFRAWLYKLGPEEQMLLVTTHHIAWDGWSEAILFQEVTLAYRAYVRGEEPQLPELRIQYSDFAWWQHEQMRGEHLESLESYWRRHLADGVTMVDFPLDKPRPATRTYNTLINTVTFPVALSAAIKAVCHREGVTLYMMAMAAYQALLALRSGARDVTVFSNIGSRDRLEIENLIGCFTNVVLIRTNLEGDPTFQELLARVRDAVLGALAHSALPYQRVLDMIGMNPDSKSARTFPGLNMQNFQQPGDTRPSVDGLQFDRVSIPQGGSLLVNMFFFVSESENQQVSLMAQANGDLYEARTVERIVEDFQRLLEAGCAAPDQRLSALLSGGPDRPEPASAEAS</sequence>
<dbReference type="FunFam" id="3.40.50.12780:FF:000012">
    <property type="entry name" value="Non-ribosomal peptide synthetase"/>
    <property type="match status" value="1"/>
</dbReference>
<dbReference type="InterPro" id="IPR000873">
    <property type="entry name" value="AMP-dep_synth/lig_dom"/>
</dbReference>
<accession>A0A848LLV5</accession>
<dbReference type="Gene3D" id="3.40.50.1820">
    <property type="entry name" value="alpha/beta hydrolase"/>
    <property type="match status" value="1"/>
</dbReference>
<dbReference type="SMART" id="SM00823">
    <property type="entry name" value="PKS_PP"/>
    <property type="match status" value="1"/>
</dbReference>
<dbReference type="Pfam" id="PF00501">
    <property type="entry name" value="AMP-binding"/>
    <property type="match status" value="1"/>
</dbReference>
<dbReference type="InterPro" id="IPR020806">
    <property type="entry name" value="PKS_PP-bd"/>
</dbReference>
<dbReference type="Gene3D" id="3.30.559.10">
    <property type="entry name" value="Chloramphenicol acetyltransferase-like domain"/>
    <property type="match status" value="2"/>
</dbReference>
<gene>
    <name evidence="7" type="ORF">HG543_28010</name>
</gene>
<dbReference type="EMBL" id="JABBJJ010000149">
    <property type="protein sequence ID" value="NMO18679.1"/>
    <property type="molecule type" value="Genomic_DNA"/>
</dbReference>
<protein>
    <submittedName>
        <fullName evidence="7">Amino acid adenylation domain-containing protein</fullName>
    </submittedName>
</protein>
<dbReference type="PROSITE" id="PS50075">
    <property type="entry name" value="CARRIER"/>
    <property type="match status" value="1"/>
</dbReference>
<evidence type="ECO:0000313" key="7">
    <source>
        <dbReference type="EMBL" id="NMO18679.1"/>
    </source>
</evidence>
<dbReference type="GO" id="GO:0043041">
    <property type="term" value="P:amino acid activation for nonribosomal peptide biosynthetic process"/>
    <property type="evidence" value="ECO:0007669"/>
    <property type="project" value="TreeGrafter"/>
</dbReference>
<comment type="similarity">
    <text evidence="2">Belongs to the ATP-dependent AMP-binding enzyme family.</text>
</comment>
<dbReference type="InterPro" id="IPR036736">
    <property type="entry name" value="ACP-like_sf"/>
</dbReference>
<dbReference type="Proteomes" id="UP000518300">
    <property type="component" value="Unassembled WGS sequence"/>
</dbReference>
<feature type="region of interest" description="Disordered" evidence="5">
    <location>
        <begin position="1103"/>
        <end position="1127"/>
    </location>
</feature>
<evidence type="ECO:0000256" key="2">
    <source>
        <dbReference type="ARBA" id="ARBA00006432"/>
    </source>
</evidence>
<keyword evidence="4" id="KW-0597">Phosphoprotein</keyword>
<dbReference type="FunFam" id="3.30.300.30:FF:000010">
    <property type="entry name" value="Enterobactin synthetase component F"/>
    <property type="match status" value="1"/>
</dbReference>
<evidence type="ECO:0000313" key="8">
    <source>
        <dbReference type="Proteomes" id="UP000518300"/>
    </source>
</evidence>
<evidence type="ECO:0000259" key="6">
    <source>
        <dbReference type="PROSITE" id="PS50075"/>
    </source>
</evidence>